<dbReference type="KEGG" id="hir:HETIRDRAFT_326376"/>
<protein>
    <submittedName>
        <fullName evidence="1">Uncharacterized protein</fullName>
    </submittedName>
</protein>
<reference evidence="1 2" key="1">
    <citation type="journal article" date="2012" name="New Phytol.">
        <title>Insight into trade-off between wood decay and parasitism from the genome of a fungal forest pathogen.</title>
        <authorList>
            <person name="Olson A."/>
            <person name="Aerts A."/>
            <person name="Asiegbu F."/>
            <person name="Belbahri L."/>
            <person name="Bouzid O."/>
            <person name="Broberg A."/>
            <person name="Canback B."/>
            <person name="Coutinho P.M."/>
            <person name="Cullen D."/>
            <person name="Dalman K."/>
            <person name="Deflorio G."/>
            <person name="van Diepen L.T."/>
            <person name="Dunand C."/>
            <person name="Duplessis S."/>
            <person name="Durling M."/>
            <person name="Gonthier P."/>
            <person name="Grimwood J."/>
            <person name="Fossdal C.G."/>
            <person name="Hansson D."/>
            <person name="Henrissat B."/>
            <person name="Hietala A."/>
            <person name="Himmelstrand K."/>
            <person name="Hoffmeister D."/>
            <person name="Hogberg N."/>
            <person name="James T.Y."/>
            <person name="Karlsson M."/>
            <person name="Kohler A."/>
            <person name="Kues U."/>
            <person name="Lee Y.H."/>
            <person name="Lin Y.C."/>
            <person name="Lind M."/>
            <person name="Lindquist E."/>
            <person name="Lombard V."/>
            <person name="Lucas S."/>
            <person name="Lunden K."/>
            <person name="Morin E."/>
            <person name="Murat C."/>
            <person name="Park J."/>
            <person name="Raffaello T."/>
            <person name="Rouze P."/>
            <person name="Salamov A."/>
            <person name="Schmutz J."/>
            <person name="Solheim H."/>
            <person name="Stahlberg J."/>
            <person name="Velez H."/>
            <person name="de Vries R.P."/>
            <person name="Wiebenga A."/>
            <person name="Woodward S."/>
            <person name="Yakovlev I."/>
            <person name="Garbelotto M."/>
            <person name="Martin F."/>
            <person name="Grigoriev I.V."/>
            <person name="Stenlid J."/>
        </authorList>
    </citation>
    <scope>NUCLEOTIDE SEQUENCE [LARGE SCALE GENOMIC DNA]</scope>
    <source>
        <strain evidence="1 2">TC 32-1</strain>
    </source>
</reference>
<keyword evidence="2" id="KW-1185">Reference proteome</keyword>
<gene>
    <name evidence="1" type="ORF">HETIRDRAFT_326376</name>
</gene>
<organism evidence="1 2">
    <name type="scientific">Heterobasidion irregulare (strain TC 32-1)</name>
    <dbReference type="NCBI Taxonomy" id="747525"/>
    <lineage>
        <taxon>Eukaryota</taxon>
        <taxon>Fungi</taxon>
        <taxon>Dikarya</taxon>
        <taxon>Basidiomycota</taxon>
        <taxon>Agaricomycotina</taxon>
        <taxon>Agaricomycetes</taxon>
        <taxon>Russulales</taxon>
        <taxon>Bondarzewiaceae</taxon>
        <taxon>Heterobasidion</taxon>
        <taxon>Heterobasidion annosum species complex</taxon>
    </lineage>
</organism>
<dbReference type="HOGENOM" id="CLU_3143262_0_0_1"/>
<dbReference type="AlphaFoldDB" id="W4JX29"/>
<sequence>MHKPMLASSRLETLKSLLQKVRSLWLDALRATWFFLLHNLSVNKHCPLF</sequence>
<dbReference type="EMBL" id="KI925462">
    <property type="protein sequence ID" value="ETW78117.1"/>
    <property type="molecule type" value="Genomic_DNA"/>
</dbReference>
<dbReference type="GeneID" id="20671234"/>
<evidence type="ECO:0000313" key="1">
    <source>
        <dbReference type="EMBL" id="ETW78117.1"/>
    </source>
</evidence>
<name>W4JX29_HETIT</name>
<dbReference type="Proteomes" id="UP000030671">
    <property type="component" value="Unassembled WGS sequence"/>
</dbReference>
<accession>W4JX29</accession>
<proteinExistence type="predicted"/>
<dbReference type="InParanoid" id="W4JX29"/>
<dbReference type="RefSeq" id="XP_009550116.1">
    <property type="nucleotide sequence ID" value="XM_009551821.1"/>
</dbReference>
<evidence type="ECO:0000313" key="2">
    <source>
        <dbReference type="Proteomes" id="UP000030671"/>
    </source>
</evidence>